<dbReference type="GO" id="GO:0046872">
    <property type="term" value="F:metal ion binding"/>
    <property type="evidence" value="ECO:0007669"/>
    <property type="project" value="UniProtKB-KW"/>
</dbReference>
<sequence>MEIRSEEVHREPENPRGSKRSDTYNAKRRKKLHEARRVDGASPQVVGSCCEYTSKENQCHKSEAKRGRREREAAQCHKSEANVDKSGGGAGWCVVLPATAEEGRRVAGWQRVSIVREDMSYFDLCSILSYTLLMSRCKLDPCHDFVRKAETPTRSLLAREASNFVPSFPRTRQIRDCTRQQNPSSGHGGQAVSHGIPPGFVNIFAATVIAIWNCPDCDTPIVRQPFPHVGEVDMIQAMYPCWPDKSVVTCSWAGLQFPIVRTACMGIRHGRRAYCLTVQPFAVWVPHQPVGLRPYPALCGHNSASSALQTAITSSLA</sequence>
<accession>A0AAD6VEX5</accession>
<protein>
    <submittedName>
        <fullName evidence="3">Uncharacterized protein</fullName>
    </submittedName>
</protein>
<dbReference type="PROSITE" id="PS00202">
    <property type="entry name" value="RUBREDOXIN"/>
    <property type="match status" value="1"/>
</dbReference>
<comment type="caution">
    <text evidence="3">The sequence shown here is derived from an EMBL/GenBank/DDBJ whole genome shotgun (WGS) entry which is preliminary data.</text>
</comment>
<evidence type="ECO:0000256" key="2">
    <source>
        <dbReference type="SAM" id="MobiDB-lite"/>
    </source>
</evidence>
<organism evidence="3 4">
    <name type="scientific">Mycena pura</name>
    <dbReference type="NCBI Taxonomy" id="153505"/>
    <lineage>
        <taxon>Eukaryota</taxon>
        <taxon>Fungi</taxon>
        <taxon>Dikarya</taxon>
        <taxon>Basidiomycota</taxon>
        <taxon>Agaricomycotina</taxon>
        <taxon>Agaricomycetes</taxon>
        <taxon>Agaricomycetidae</taxon>
        <taxon>Agaricales</taxon>
        <taxon>Marasmiineae</taxon>
        <taxon>Mycenaceae</taxon>
        <taxon>Mycena</taxon>
    </lineage>
</organism>
<feature type="compositionally biased region" description="Basic and acidic residues" evidence="2">
    <location>
        <begin position="1"/>
        <end position="22"/>
    </location>
</feature>
<reference evidence="3" key="1">
    <citation type="submission" date="2023-03" db="EMBL/GenBank/DDBJ databases">
        <title>Massive genome expansion in bonnet fungi (Mycena s.s.) driven by repeated elements and novel gene families across ecological guilds.</title>
        <authorList>
            <consortium name="Lawrence Berkeley National Laboratory"/>
            <person name="Harder C.B."/>
            <person name="Miyauchi S."/>
            <person name="Viragh M."/>
            <person name="Kuo A."/>
            <person name="Thoen E."/>
            <person name="Andreopoulos B."/>
            <person name="Lu D."/>
            <person name="Skrede I."/>
            <person name="Drula E."/>
            <person name="Henrissat B."/>
            <person name="Morin E."/>
            <person name="Kohler A."/>
            <person name="Barry K."/>
            <person name="LaButti K."/>
            <person name="Morin E."/>
            <person name="Salamov A."/>
            <person name="Lipzen A."/>
            <person name="Mereny Z."/>
            <person name="Hegedus B."/>
            <person name="Baldrian P."/>
            <person name="Stursova M."/>
            <person name="Weitz H."/>
            <person name="Taylor A."/>
            <person name="Grigoriev I.V."/>
            <person name="Nagy L.G."/>
            <person name="Martin F."/>
            <person name="Kauserud H."/>
        </authorList>
    </citation>
    <scope>NUCLEOTIDE SEQUENCE</scope>
    <source>
        <strain evidence="3">9144</strain>
    </source>
</reference>
<dbReference type="AlphaFoldDB" id="A0AAD6VEX5"/>
<evidence type="ECO:0000313" key="3">
    <source>
        <dbReference type="EMBL" id="KAJ7209469.1"/>
    </source>
</evidence>
<dbReference type="EMBL" id="JARJCW010000030">
    <property type="protein sequence ID" value="KAJ7209469.1"/>
    <property type="molecule type" value="Genomic_DNA"/>
</dbReference>
<name>A0AAD6VEX5_9AGAR</name>
<dbReference type="Proteomes" id="UP001219525">
    <property type="component" value="Unassembled WGS sequence"/>
</dbReference>
<keyword evidence="1" id="KW-0479">Metal-binding</keyword>
<keyword evidence="4" id="KW-1185">Reference proteome</keyword>
<evidence type="ECO:0000313" key="4">
    <source>
        <dbReference type="Proteomes" id="UP001219525"/>
    </source>
</evidence>
<gene>
    <name evidence="3" type="ORF">GGX14DRAFT_394994</name>
</gene>
<dbReference type="InterPro" id="IPR018527">
    <property type="entry name" value="Rubredoxin_Fe_BS"/>
</dbReference>
<proteinExistence type="predicted"/>
<evidence type="ECO:0000256" key="1">
    <source>
        <dbReference type="ARBA" id="ARBA00022723"/>
    </source>
</evidence>
<feature type="region of interest" description="Disordered" evidence="2">
    <location>
        <begin position="1"/>
        <end position="43"/>
    </location>
</feature>